<dbReference type="InterPro" id="IPR036864">
    <property type="entry name" value="Zn2-C6_fun-type_DNA-bd_sf"/>
</dbReference>
<dbReference type="Gene3D" id="4.10.240.10">
    <property type="entry name" value="Zn(2)-C6 fungal-type DNA-binding domain"/>
    <property type="match status" value="1"/>
</dbReference>
<dbReference type="PROSITE" id="PS50048">
    <property type="entry name" value="ZN2_CY6_FUNGAL_2"/>
    <property type="match status" value="1"/>
</dbReference>
<feature type="compositionally biased region" description="Polar residues" evidence="1">
    <location>
        <begin position="278"/>
        <end position="305"/>
    </location>
</feature>
<accession>A0A197JR35</accession>
<evidence type="ECO:0000256" key="1">
    <source>
        <dbReference type="SAM" id="MobiDB-lite"/>
    </source>
</evidence>
<proteinExistence type="predicted"/>
<feature type="compositionally biased region" description="Low complexity" evidence="1">
    <location>
        <begin position="645"/>
        <end position="658"/>
    </location>
</feature>
<feature type="region of interest" description="Disordered" evidence="1">
    <location>
        <begin position="211"/>
        <end position="313"/>
    </location>
</feature>
<feature type="compositionally biased region" description="Polar residues" evidence="1">
    <location>
        <begin position="444"/>
        <end position="460"/>
    </location>
</feature>
<name>A0A197JR35_9FUNG</name>
<evidence type="ECO:0000313" key="4">
    <source>
        <dbReference type="Proteomes" id="UP000078512"/>
    </source>
</evidence>
<feature type="domain" description="Zn(2)-C6 fungal-type" evidence="2">
    <location>
        <begin position="173"/>
        <end position="202"/>
    </location>
</feature>
<protein>
    <recommendedName>
        <fullName evidence="2">Zn(2)-C6 fungal-type domain-containing protein</fullName>
    </recommendedName>
</protein>
<reference evidence="3 4" key="1">
    <citation type="submission" date="2016-05" db="EMBL/GenBank/DDBJ databases">
        <title>Genome sequencing reveals origins of a unique bacterial endosymbiosis in the earliest lineages of terrestrial Fungi.</title>
        <authorList>
            <consortium name="DOE Joint Genome Institute"/>
            <person name="Uehling J."/>
            <person name="Gryganskyi A."/>
            <person name="Hameed K."/>
            <person name="Tschaplinski T."/>
            <person name="Misztal P."/>
            <person name="Wu S."/>
            <person name="Desiro A."/>
            <person name="Vande Pol N."/>
            <person name="Du Z.-Y."/>
            <person name="Zienkiewicz A."/>
            <person name="Zienkiewicz K."/>
            <person name="Morin E."/>
            <person name="Tisserant E."/>
            <person name="Splivallo R."/>
            <person name="Hainaut M."/>
            <person name="Henrissat B."/>
            <person name="Ohm R."/>
            <person name="Kuo A."/>
            <person name="Yan J."/>
            <person name="Lipzen A."/>
            <person name="Nolan M."/>
            <person name="Labutti K."/>
            <person name="Barry K."/>
            <person name="Goldstein A."/>
            <person name="Labbe J."/>
            <person name="Schadt C."/>
            <person name="Tuskan G."/>
            <person name="Grigoriev I."/>
            <person name="Martin F."/>
            <person name="Vilgalys R."/>
            <person name="Bonito G."/>
        </authorList>
    </citation>
    <scope>NUCLEOTIDE SEQUENCE [LARGE SCALE GENOMIC DNA]</scope>
    <source>
        <strain evidence="3 4">AG-77</strain>
    </source>
</reference>
<feature type="region of interest" description="Disordered" evidence="1">
    <location>
        <begin position="644"/>
        <end position="698"/>
    </location>
</feature>
<organism evidence="3 4">
    <name type="scientific">Linnemannia elongata AG-77</name>
    <dbReference type="NCBI Taxonomy" id="1314771"/>
    <lineage>
        <taxon>Eukaryota</taxon>
        <taxon>Fungi</taxon>
        <taxon>Fungi incertae sedis</taxon>
        <taxon>Mucoromycota</taxon>
        <taxon>Mortierellomycotina</taxon>
        <taxon>Mortierellomycetes</taxon>
        <taxon>Mortierellales</taxon>
        <taxon>Mortierellaceae</taxon>
        <taxon>Linnemannia</taxon>
    </lineage>
</organism>
<feature type="compositionally biased region" description="Low complexity" evidence="1">
    <location>
        <begin position="256"/>
        <end position="268"/>
    </location>
</feature>
<gene>
    <name evidence="3" type="ORF">K457DRAFT_21785</name>
</gene>
<feature type="region of interest" description="Disordered" evidence="1">
    <location>
        <begin position="362"/>
        <end position="386"/>
    </location>
</feature>
<dbReference type="EMBL" id="KV442063">
    <property type="protein sequence ID" value="OAQ26789.1"/>
    <property type="molecule type" value="Genomic_DNA"/>
</dbReference>
<feature type="compositionally biased region" description="Acidic residues" evidence="1">
    <location>
        <begin position="962"/>
        <end position="977"/>
    </location>
</feature>
<evidence type="ECO:0000259" key="2">
    <source>
        <dbReference type="PROSITE" id="PS50048"/>
    </source>
</evidence>
<dbReference type="InterPro" id="IPR001138">
    <property type="entry name" value="Zn2Cys6_DnaBD"/>
</dbReference>
<feature type="region of interest" description="Disordered" evidence="1">
    <location>
        <begin position="932"/>
        <end position="977"/>
    </location>
</feature>
<feature type="compositionally biased region" description="Low complexity" evidence="1">
    <location>
        <begin position="220"/>
        <end position="233"/>
    </location>
</feature>
<feature type="compositionally biased region" description="Low complexity" evidence="1">
    <location>
        <begin position="127"/>
        <end position="140"/>
    </location>
</feature>
<feature type="compositionally biased region" description="Low complexity" evidence="1">
    <location>
        <begin position="938"/>
        <end position="961"/>
    </location>
</feature>
<dbReference type="CDD" id="cd00067">
    <property type="entry name" value="GAL4"/>
    <property type="match status" value="1"/>
</dbReference>
<dbReference type="SUPFAM" id="SSF57701">
    <property type="entry name" value="Zn2/Cys6 DNA-binding domain"/>
    <property type="match status" value="1"/>
</dbReference>
<dbReference type="PROSITE" id="PS00463">
    <property type="entry name" value="ZN2_CY6_FUNGAL_1"/>
    <property type="match status" value="1"/>
</dbReference>
<sequence length="977" mass="102740">MTFSGLLSKVLKQNAAANSAAAAGATKPGAVASATTTTSTGTTHTQGTVMVPPKTDSAPAPASDPVLSIMTSSPSLPPQQQQPTQLTSIDPAVLSVDPRSPSPAQQQPTITNLDMKQPTPLSPPSITPSSPSAAGSTTATAKKKKQQQQQQVLQNLSAAQSASYRKRLNVNQVCDWCRYRKIRCDREAPCNSCQHSKRECIRTPPEVLLSKLNNKDAEDSSTTTTESTPATSKATKRSSPADEQDDQISSLRTKKAALSNSIAPSSSSFHINVDHKNNSNNHTASTTLSPAMSGSLSLSPPSTMCLSPCGEQPQQPMTILSSGIQGTPSSLQDQEHLERMRRIEMLLSNVIPGAAEFIAHGHHHNHQRSNSFSAALSSEQHGQQQHIISPVSPALTATGSPLGLTPIQDDSYIERMKRIELLLGSVQDNNNCNNNALVTKLSLTVPPSSTGADTTGSKSSSNDDAKKESTPTTTTRKNKVAGTKKGARNSDGTIIKRPHVAAGFAGQKPPPKLPQAIAEAALKKLAGKKKKKRAASASSAASSASAAATTATVAVTPVATAVSAASTASTAPVAAVMVEGAPVSPVSITTTATPPVQSPGVLLPKVEAPAAVMLSSPKSFDIPATIENHHHHHQIQENTLLSFTQQQLQQQKQRQQQQHPRPGRLNTQLRTSASYRPHHQHHQRHTPSPPSYLGGGGGHMTNIGSISIPTIPISNTMASYESLVVPACNSADSSPASSPRTSTTTIEFPTIGGSNGSSVSVCGPNGSTSPLTPMDFLGYGATSSHHSSFGPTMMHNGSVGGGAGADFSMALNMIHPGTASTTDQQRVSPIHDGANNQVLLPFATHGTAAAAALLYSPHFLQQQAMHIPQDAMPPTSTPTSLGVQDFTNGAALQMTESLESWMNSQLVPSLNVFSNNNNNSNTALLTHTNSPFLTGTAFGQPQPQQMQPQQQYQQGFYIPQMPDDEEDDESVDEVLHE</sequence>
<feature type="compositionally biased region" description="Low complexity" evidence="1">
    <location>
        <begin position="71"/>
        <end position="88"/>
    </location>
</feature>
<dbReference type="Pfam" id="PF00172">
    <property type="entry name" value="Zn_clus"/>
    <property type="match status" value="1"/>
</dbReference>
<feature type="region of interest" description="Disordered" evidence="1">
    <location>
        <begin position="20"/>
        <end position="149"/>
    </location>
</feature>
<dbReference type="GO" id="GO:0000981">
    <property type="term" value="F:DNA-binding transcription factor activity, RNA polymerase II-specific"/>
    <property type="evidence" value="ECO:0007669"/>
    <property type="project" value="InterPro"/>
</dbReference>
<evidence type="ECO:0000313" key="3">
    <source>
        <dbReference type="EMBL" id="OAQ26789.1"/>
    </source>
</evidence>
<feature type="compositionally biased region" description="Polar residues" evidence="1">
    <location>
        <begin position="102"/>
        <end position="114"/>
    </location>
</feature>
<feature type="compositionally biased region" description="Polar residues" evidence="1">
    <location>
        <begin position="368"/>
        <end position="386"/>
    </location>
</feature>
<feature type="region of interest" description="Disordered" evidence="1">
    <location>
        <begin position="444"/>
        <end position="495"/>
    </location>
</feature>
<keyword evidence="4" id="KW-1185">Reference proteome</keyword>
<dbReference type="GO" id="GO:0008270">
    <property type="term" value="F:zinc ion binding"/>
    <property type="evidence" value="ECO:0007669"/>
    <property type="project" value="InterPro"/>
</dbReference>
<feature type="compositionally biased region" description="Basic residues" evidence="1">
    <location>
        <begin position="676"/>
        <end position="685"/>
    </location>
</feature>
<dbReference type="Proteomes" id="UP000078512">
    <property type="component" value="Unassembled WGS sequence"/>
</dbReference>
<feature type="compositionally biased region" description="Low complexity" evidence="1">
    <location>
        <begin position="20"/>
        <end position="48"/>
    </location>
</feature>
<dbReference type="SMART" id="SM00066">
    <property type="entry name" value="GAL4"/>
    <property type="match status" value="1"/>
</dbReference>
<feature type="compositionally biased region" description="Polar residues" evidence="1">
    <location>
        <begin position="665"/>
        <end position="674"/>
    </location>
</feature>
<dbReference type="OrthoDB" id="3014581at2759"/>
<dbReference type="AlphaFoldDB" id="A0A197JR35"/>